<dbReference type="Proteomes" id="UP000316726">
    <property type="component" value="Chromosome 1"/>
</dbReference>
<dbReference type="CDD" id="cd18787">
    <property type="entry name" value="SF2_C_DEAD"/>
    <property type="match status" value="1"/>
</dbReference>
<evidence type="ECO:0000259" key="10">
    <source>
        <dbReference type="PROSITE" id="PS51192"/>
    </source>
</evidence>
<keyword evidence="4" id="KW-0378">Hydrolase</keyword>
<dbReference type="Pfam" id="PF00270">
    <property type="entry name" value="DEAD"/>
    <property type="match status" value="1"/>
</dbReference>
<evidence type="ECO:0000259" key="11">
    <source>
        <dbReference type="PROSITE" id="PS51194"/>
    </source>
</evidence>
<dbReference type="SMART" id="SM00490">
    <property type="entry name" value="HELICc"/>
    <property type="match status" value="1"/>
</dbReference>
<dbReference type="PROSITE" id="PS51195">
    <property type="entry name" value="Q_MOTIF"/>
    <property type="match status" value="1"/>
</dbReference>
<evidence type="ECO:0000313" key="13">
    <source>
        <dbReference type="EMBL" id="QDZ17984.1"/>
    </source>
</evidence>
<evidence type="ECO:0000256" key="5">
    <source>
        <dbReference type="ARBA" id="ARBA00022806"/>
    </source>
</evidence>
<feature type="region of interest" description="Disordered" evidence="9">
    <location>
        <begin position="208"/>
        <end position="237"/>
    </location>
</feature>
<evidence type="ECO:0000256" key="1">
    <source>
        <dbReference type="ARBA" id="ARBA00006517"/>
    </source>
</evidence>
<dbReference type="PROSITE" id="PS51192">
    <property type="entry name" value="HELICASE_ATP_BIND_1"/>
    <property type="match status" value="1"/>
</dbReference>
<keyword evidence="6" id="KW-0067">ATP-binding</keyword>
<feature type="short sequence motif" description="Q motif" evidence="8">
    <location>
        <begin position="139"/>
        <end position="167"/>
    </location>
</feature>
<dbReference type="PANTHER" id="PTHR47959:SF1">
    <property type="entry name" value="ATP-DEPENDENT RNA HELICASE DBPA"/>
    <property type="match status" value="1"/>
</dbReference>
<dbReference type="InterPro" id="IPR012562">
    <property type="entry name" value="GUCT"/>
</dbReference>
<feature type="domain" description="DEAD-box RNA helicase Q" evidence="12">
    <location>
        <begin position="139"/>
        <end position="167"/>
    </location>
</feature>
<dbReference type="InterPro" id="IPR059027">
    <property type="entry name" value="DD_DDX21-DDX50"/>
</dbReference>
<dbReference type="EC" id="3.6.4.13" evidence="2"/>
<dbReference type="Gene3D" id="3.40.50.300">
    <property type="entry name" value="P-loop containing nucleotide triphosphate hydrolases"/>
    <property type="match status" value="2"/>
</dbReference>
<dbReference type="GO" id="GO:0003723">
    <property type="term" value="F:RNA binding"/>
    <property type="evidence" value="ECO:0007669"/>
    <property type="project" value="UniProtKB-KW"/>
</dbReference>
<dbReference type="InterPro" id="IPR014001">
    <property type="entry name" value="Helicase_ATP-bd"/>
</dbReference>
<keyword evidence="5 13" id="KW-0347">Helicase</keyword>
<dbReference type="EMBL" id="CP031034">
    <property type="protein sequence ID" value="QDZ17984.1"/>
    <property type="molecule type" value="Genomic_DNA"/>
</dbReference>
<proteinExistence type="inferred from homology"/>
<protein>
    <recommendedName>
        <fullName evidence="2">RNA helicase</fullName>
        <ecNumber evidence="2">3.6.4.13</ecNumber>
    </recommendedName>
</protein>
<evidence type="ECO:0000256" key="2">
    <source>
        <dbReference type="ARBA" id="ARBA00012552"/>
    </source>
</evidence>
<dbReference type="GO" id="GO:0003724">
    <property type="term" value="F:RNA helicase activity"/>
    <property type="evidence" value="ECO:0007669"/>
    <property type="project" value="UniProtKB-EC"/>
</dbReference>
<dbReference type="CDD" id="cd00268">
    <property type="entry name" value="DEADc"/>
    <property type="match status" value="1"/>
</dbReference>
<dbReference type="InterPro" id="IPR014014">
    <property type="entry name" value="RNA_helicase_DEAD_Q_motif"/>
</dbReference>
<dbReference type="Pfam" id="PF00271">
    <property type="entry name" value="Helicase_C"/>
    <property type="match status" value="1"/>
</dbReference>
<dbReference type="Pfam" id="PF08152">
    <property type="entry name" value="GUCT"/>
    <property type="match status" value="1"/>
</dbReference>
<reference evidence="13 14" key="1">
    <citation type="submission" date="2018-07" db="EMBL/GenBank/DDBJ databases">
        <title>The complete nuclear genome of the prasinophyte Chloropicon primus (CCMP1205).</title>
        <authorList>
            <person name="Pombert J.-F."/>
            <person name="Otis C."/>
            <person name="Turmel M."/>
            <person name="Lemieux C."/>
        </authorList>
    </citation>
    <scope>NUCLEOTIDE SEQUENCE [LARGE SCALE GENOMIC DNA]</scope>
    <source>
        <strain evidence="13 14">CCMP1205</strain>
    </source>
</reference>
<evidence type="ECO:0000259" key="12">
    <source>
        <dbReference type="PROSITE" id="PS51195"/>
    </source>
</evidence>
<dbReference type="STRING" id="1764295.A0A5B8MCZ7"/>
<dbReference type="PANTHER" id="PTHR47959">
    <property type="entry name" value="ATP-DEPENDENT RNA HELICASE RHLE-RELATED"/>
    <property type="match status" value="1"/>
</dbReference>
<dbReference type="GO" id="GO:0016787">
    <property type="term" value="F:hydrolase activity"/>
    <property type="evidence" value="ECO:0007669"/>
    <property type="project" value="UniProtKB-KW"/>
</dbReference>
<evidence type="ECO:0000256" key="8">
    <source>
        <dbReference type="PROSITE-ProRule" id="PRU00552"/>
    </source>
</evidence>
<feature type="domain" description="Helicase ATP-binding" evidence="10">
    <location>
        <begin position="170"/>
        <end position="372"/>
    </location>
</feature>
<gene>
    <name evidence="13" type="ORF">A3770_01p05020</name>
</gene>
<dbReference type="PROSITE" id="PS51194">
    <property type="entry name" value="HELICASE_CTER"/>
    <property type="match status" value="1"/>
</dbReference>
<dbReference type="AlphaFoldDB" id="A0A5B8MCZ7"/>
<evidence type="ECO:0000256" key="3">
    <source>
        <dbReference type="ARBA" id="ARBA00022741"/>
    </source>
</evidence>
<evidence type="ECO:0000256" key="6">
    <source>
        <dbReference type="ARBA" id="ARBA00022840"/>
    </source>
</evidence>
<evidence type="ECO:0000313" key="14">
    <source>
        <dbReference type="Proteomes" id="UP000316726"/>
    </source>
</evidence>
<accession>A0A5B8MCZ7</accession>
<dbReference type="InterPro" id="IPR011545">
    <property type="entry name" value="DEAD/DEAH_box_helicase_dom"/>
</dbReference>
<feature type="compositionally biased region" description="Basic and acidic residues" evidence="9">
    <location>
        <begin position="743"/>
        <end position="771"/>
    </location>
</feature>
<dbReference type="SMART" id="SM00487">
    <property type="entry name" value="DEXDc"/>
    <property type="match status" value="1"/>
</dbReference>
<feature type="compositionally biased region" description="Basic residues" evidence="9">
    <location>
        <begin position="225"/>
        <end position="237"/>
    </location>
</feature>
<sequence length="788" mass="86222">MNGAKGVMRMTRMGRVAGLGKAARLTNMCARPFCARPLLKSMEGWSAARGESAARGVLGVSLRRKGETFSTITSSSFVLNAVRRKKTKPRLFEASSCRHKTTNAAAVEVARGEYSLDPELEGETEGEILEMPKKMSPEEVFKNLGLHKKIAKGLAARGFTDLFPIQKAVLADALAGRDLIARARTGTGKTLAFTIPIIEKLIEMDAAASEHEEHEEDEEEDFGRRGGRRYSRGGRGRRNRKPRALVLAPTRELALQVETEIKESAPFYRSVCVYGGAPIFKQERELNQGVDIVVGTPGRVIDMLERGMLDLGNVTFAVLDEADQMLNIGFEQDVEQIYENLVPDRQNMLFSATMPAWVNNLSRKYMNDPLTVDLVGDQGTGKMAETVDTFAIKVTRDTRLDVLADLIKVHSKNGKTICFTQTKRAADEVAAVLSRSLACEAIHGDVSQAQREKTLGKFRKGHFNILVATDVAARGLDINDVEMVVHYDLPQNSEAYLHRSGRTGRAGKTGISIAMFQYHDIPQLKDLAKTTKSSFKMISAPTVEELVKSSTKQAEVRLHMVEDDVGKYFEETARELIEKEGGDVALAKALAALSGLTEAPSPRSSLTYEEGLMTCQLESARPFESFGEVAGCLGSLCRKHDMSYESIGRIKMLQNQSNVAFFDVPTAMFEVLKDLELKNGLSLGQADPNALSELYQEEFQKYRSGGGRGNFGRGRGGGRGGGRGRGRGGYGRGGGGYGGNRGGYKDRGGYRDRDVGGRGRRDRGNNRDRRGSGSGGGYSRSGSGWEDF</sequence>
<dbReference type="GO" id="GO:0005524">
    <property type="term" value="F:ATP binding"/>
    <property type="evidence" value="ECO:0007669"/>
    <property type="project" value="UniProtKB-KW"/>
</dbReference>
<evidence type="ECO:0000256" key="4">
    <source>
        <dbReference type="ARBA" id="ARBA00022801"/>
    </source>
</evidence>
<keyword evidence="14" id="KW-1185">Reference proteome</keyword>
<dbReference type="InterPro" id="IPR044742">
    <property type="entry name" value="DEAD/DEAH_RhlB"/>
</dbReference>
<keyword evidence="7" id="KW-0694">RNA-binding</keyword>
<dbReference type="InterPro" id="IPR027417">
    <property type="entry name" value="P-loop_NTPase"/>
</dbReference>
<name>A0A5B8MCZ7_9CHLO</name>
<feature type="compositionally biased region" description="Gly residues" evidence="9">
    <location>
        <begin position="705"/>
        <end position="742"/>
    </location>
</feature>
<dbReference type="GO" id="GO:0005829">
    <property type="term" value="C:cytosol"/>
    <property type="evidence" value="ECO:0007669"/>
    <property type="project" value="TreeGrafter"/>
</dbReference>
<dbReference type="InterPro" id="IPR050079">
    <property type="entry name" value="DEAD_box_RNA_helicase"/>
</dbReference>
<evidence type="ECO:0000256" key="7">
    <source>
        <dbReference type="ARBA" id="ARBA00022884"/>
    </source>
</evidence>
<feature type="region of interest" description="Disordered" evidence="9">
    <location>
        <begin position="705"/>
        <end position="788"/>
    </location>
</feature>
<keyword evidence="3" id="KW-0547">Nucleotide-binding</keyword>
<dbReference type="SUPFAM" id="SSF52540">
    <property type="entry name" value="P-loop containing nucleoside triphosphate hydrolases"/>
    <property type="match status" value="1"/>
</dbReference>
<comment type="similarity">
    <text evidence="1">Belongs to the DEAD box helicase family. DDX21/DDX50 subfamily.</text>
</comment>
<feature type="domain" description="Helicase C-terminal" evidence="11">
    <location>
        <begin position="401"/>
        <end position="547"/>
    </location>
</feature>
<dbReference type="Pfam" id="PF26142">
    <property type="entry name" value="DD_DDX21-DDX50"/>
    <property type="match status" value="1"/>
</dbReference>
<dbReference type="OrthoDB" id="4255at2759"/>
<dbReference type="InterPro" id="IPR001650">
    <property type="entry name" value="Helicase_C-like"/>
</dbReference>
<organism evidence="13 14">
    <name type="scientific">Chloropicon primus</name>
    <dbReference type="NCBI Taxonomy" id="1764295"/>
    <lineage>
        <taxon>Eukaryota</taxon>
        <taxon>Viridiplantae</taxon>
        <taxon>Chlorophyta</taxon>
        <taxon>Chloropicophyceae</taxon>
        <taxon>Chloropicales</taxon>
        <taxon>Chloropicaceae</taxon>
        <taxon>Chloropicon</taxon>
    </lineage>
</organism>
<evidence type="ECO:0000256" key="9">
    <source>
        <dbReference type="SAM" id="MobiDB-lite"/>
    </source>
</evidence>